<dbReference type="Gene3D" id="1.20.120.1220">
    <property type="match status" value="1"/>
</dbReference>
<evidence type="ECO:0000256" key="3">
    <source>
        <dbReference type="SAM" id="Phobius"/>
    </source>
</evidence>
<dbReference type="EMBL" id="VJXX01000001">
    <property type="protein sequence ID" value="MPY09818.1"/>
    <property type="molecule type" value="Genomic_DNA"/>
</dbReference>
<organism evidence="5 6">
    <name type="scientific">Arthrobacter bussei</name>
    <dbReference type="NCBI Taxonomy" id="2594179"/>
    <lineage>
        <taxon>Bacteria</taxon>
        <taxon>Bacillati</taxon>
        <taxon>Actinomycetota</taxon>
        <taxon>Actinomycetes</taxon>
        <taxon>Micrococcales</taxon>
        <taxon>Micrococcaceae</taxon>
        <taxon>Arthrobacter</taxon>
    </lineage>
</organism>
<keyword evidence="3" id="KW-0472">Membrane</keyword>
<name>A0A7X1TMQ2_9MICC</name>
<dbReference type="Proteomes" id="UP000326464">
    <property type="component" value="Unassembled WGS sequence"/>
</dbReference>
<keyword evidence="3" id="KW-1133">Transmembrane helix</keyword>
<protein>
    <submittedName>
        <fullName evidence="5">Prepilin peptidase</fullName>
    </submittedName>
</protein>
<feature type="transmembrane region" description="Helical" evidence="3">
    <location>
        <begin position="198"/>
        <end position="217"/>
    </location>
</feature>
<evidence type="ECO:0000313" key="6">
    <source>
        <dbReference type="Proteomes" id="UP000326464"/>
    </source>
</evidence>
<accession>A0A7X1TMQ2</accession>
<feature type="transmembrane region" description="Helical" evidence="3">
    <location>
        <begin position="167"/>
        <end position="191"/>
    </location>
</feature>
<reference evidence="6" key="1">
    <citation type="submission" date="2019-07" db="EMBL/GenBank/DDBJ databases">
        <title>Arthrobacter KR32 sp. nov., isolated from mountain cheese made of cows milk.</title>
        <authorList>
            <person name="Flegler A."/>
        </authorList>
    </citation>
    <scope>NUCLEOTIDE SEQUENCE [LARGE SCALE GENOMIC DNA]</scope>
    <source>
        <strain evidence="6">KR32</strain>
    </source>
</reference>
<comment type="caution">
    <text evidence="5">The sequence shown here is derived from an EMBL/GenBank/DDBJ whole genome shotgun (WGS) entry which is preliminary data.</text>
</comment>
<feature type="transmembrane region" description="Helical" evidence="3">
    <location>
        <begin position="71"/>
        <end position="90"/>
    </location>
</feature>
<keyword evidence="3" id="KW-0812">Transmembrane</keyword>
<gene>
    <name evidence="5" type="ORF">FNH21_03635</name>
</gene>
<feature type="domain" description="Prepilin type IV endopeptidase peptidase" evidence="4">
    <location>
        <begin position="75"/>
        <end position="185"/>
    </location>
</feature>
<dbReference type="AlphaFoldDB" id="A0A7X1TMQ2"/>
<evidence type="ECO:0000256" key="2">
    <source>
        <dbReference type="RuleBase" id="RU003793"/>
    </source>
</evidence>
<dbReference type="GO" id="GO:0005886">
    <property type="term" value="C:plasma membrane"/>
    <property type="evidence" value="ECO:0007669"/>
    <property type="project" value="TreeGrafter"/>
</dbReference>
<evidence type="ECO:0000313" key="5">
    <source>
        <dbReference type="EMBL" id="MPY09818.1"/>
    </source>
</evidence>
<dbReference type="OrthoDB" id="2087435at2"/>
<sequence length="218" mass="21960">MQGLDASVLGAVLAAVPAAVLASLLTLVIVDRAGRDPRTVLPPSGRVPLAALAGLSAACGNLLLEAWWDDLLVTVFATFAVVLGAIDARTKLLPNALLLPFALSTLAILLVAAVASGSWWSLLGALAGGLGLFAVYLLLALVSPAGMGMGDVKLAAVLGLYGGWAGYTAWMCTLLGGFLLGGLAGVLVLVLRRGNRGSTFPFGPGMLLAAFAGLVLLG</sequence>
<dbReference type="GO" id="GO:0004190">
    <property type="term" value="F:aspartic-type endopeptidase activity"/>
    <property type="evidence" value="ECO:0007669"/>
    <property type="project" value="InterPro"/>
</dbReference>
<comment type="similarity">
    <text evidence="1 2">Belongs to the peptidase A24 family.</text>
</comment>
<keyword evidence="6" id="KW-1185">Reference proteome</keyword>
<dbReference type="InterPro" id="IPR014032">
    <property type="entry name" value="Peptidase_A24A_bac"/>
</dbReference>
<feature type="transmembrane region" description="Helical" evidence="3">
    <location>
        <begin position="46"/>
        <end position="64"/>
    </location>
</feature>
<dbReference type="Pfam" id="PF01478">
    <property type="entry name" value="Peptidase_A24"/>
    <property type="match status" value="1"/>
</dbReference>
<evidence type="ECO:0000259" key="4">
    <source>
        <dbReference type="Pfam" id="PF01478"/>
    </source>
</evidence>
<dbReference type="GO" id="GO:0006465">
    <property type="term" value="P:signal peptide processing"/>
    <property type="evidence" value="ECO:0007669"/>
    <property type="project" value="TreeGrafter"/>
</dbReference>
<dbReference type="InterPro" id="IPR050882">
    <property type="entry name" value="Prepilin_peptidase/N-MTase"/>
</dbReference>
<proteinExistence type="inferred from homology"/>
<dbReference type="InterPro" id="IPR000045">
    <property type="entry name" value="Prepilin_IV_endopep_pep"/>
</dbReference>
<dbReference type="PANTHER" id="PTHR30487:SF0">
    <property type="entry name" value="PREPILIN LEADER PEPTIDASE_N-METHYLTRANSFERASE-RELATED"/>
    <property type="match status" value="1"/>
</dbReference>
<dbReference type="PRINTS" id="PR00864">
    <property type="entry name" value="PREPILNPTASE"/>
</dbReference>
<dbReference type="RefSeq" id="WP_152812388.1">
    <property type="nucleotide sequence ID" value="NZ_VJXX01000001.1"/>
</dbReference>
<dbReference type="PANTHER" id="PTHR30487">
    <property type="entry name" value="TYPE 4 PREPILIN-LIKE PROTEINS LEADER PEPTIDE-PROCESSING ENZYME"/>
    <property type="match status" value="1"/>
</dbReference>
<feature type="transmembrane region" description="Helical" evidence="3">
    <location>
        <begin position="96"/>
        <end position="115"/>
    </location>
</feature>
<feature type="transmembrane region" description="Helical" evidence="3">
    <location>
        <begin position="122"/>
        <end position="147"/>
    </location>
</feature>
<evidence type="ECO:0000256" key="1">
    <source>
        <dbReference type="ARBA" id="ARBA00005801"/>
    </source>
</evidence>